<dbReference type="Ensembl" id="ENSSPUT00000022864.1">
    <property type="protein sequence ID" value="ENSSPUP00000021449.1"/>
    <property type="gene ID" value="ENSSPUG00000016488.1"/>
</dbReference>
<dbReference type="Gene3D" id="2.40.10.10">
    <property type="entry name" value="Trypsin-like serine proteases"/>
    <property type="match status" value="1"/>
</dbReference>
<dbReference type="GO" id="GO:0004252">
    <property type="term" value="F:serine-type endopeptidase activity"/>
    <property type="evidence" value="ECO:0007669"/>
    <property type="project" value="InterPro"/>
</dbReference>
<dbReference type="InterPro" id="IPR009003">
    <property type="entry name" value="Peptidase_S1_PA"/>
</dbReference>
<evidence type="ECO:0000313" key="6">
    <source>
        <dbReference type="Ensembl" id="ENSSPUP00000021449.1"/>
    </source>
</evidence>
<evidence type="ECO:0000256" key="4">
    <source>
        <dbReference type="ARBA" id="ARBA00023157"/>
    </source>
</evidence>
<keyword evidence="3" id="KW-0720">Serine protease</keyword>
<evidence type="ECO:0000256" key="2">
    <source>
        <dbReference type="ARBA" id="ARBA00022801"/>
    </source>
</evidence>
<dbReference type="Pfam" id="PF00089">
    <property type="entry name" value="Trypsin"/>
    <property type="match status" value="1"/>
</dbReference>
<dbReference type="InterPro" id="IPR018114">
    <property type="entry name" value="TRYPSIN_HIS"/>
</dbReference>
<dbReference type="PANTHER" id="PTHR24252:SF21">
    <property type="entry name" value="TRANSMEMBRANE SERINE PROTEASE 12"/>
    <property type="match status" value="1"/>
</dbReference>
<dbReference type="InterPro" id="IPR001254">
    <property type="entry name" value="Trypsin_dom"/>
</dbReference>
<sequence length="102" mass="11564">RSGPRIVGGYDAVPGAWPWQVSLQIFRFGRGFRHVCGGSLINRNSILTAAHCVHKRLQPAFWRVVIGAHNIYRPHRYAVKRSVRAIIMHADFTKVKFGKDIA</sequence>
<evidence type="ECO:0000256" key="3">
    <source>
        <dbReference type="ARBA" id="ARBA00022825"/>
    </source>
</evidence>
<feature type="domain" description="Peptidase S1" evidence="5">
    <location>
        <begin position="6"/>
        <end position="102"/>
    </location>
</feature>
<dbReference type="OMA" id="VIGAHNI"/>
<dbReference type="Proteomes" id="UP000694392">
    <property type="component" value="Unplaced"/>
</dbReference>
<dbReference type="AlphaFoldDB" id="A0A8D0HJQ0"/>
<dbReference type="PROSITE" id="PS50240">
    <property type="entry name" value="TRYPSIN_DOM"/>
    <property type="match status" value="1"/>
</dbReference>
<organism evidence="6 7">
    <name type="scientific">Sphenodon punctatus</name>
    <name type="common">Tuatara</name>
    <name type="synonym">Hatteria punctata</name>
    <dbReference type="NCBI Taxonomy" id="8508"/>
    <lineage>
        <taxon>Eukaryota</taxon>
        <taxon>Metazoa</taxon>
        <taxon>Chordata</taxon>
        <taxon>Craniata</taxon>
        <taxon>Vertebrata</taxon>
        <taxon>Euteleostomi</taxon>
        <taxon>Lepidosauria</taxon>
        <taxon>Sphenodontia</taxon>
        <taxon>Sphenodontidae</taxon>
        <taxon>Sphenodon</taxon>
    </lineage>
</organism>
<proteinExistence type="predicted"/>
<reference evidence="6" key="1">
    <citation type="submission" date="2025-08" db="UniProtKB">
        <authorList>
            <consortium name="Ensembl"/>
        </authorList>
    </citation>
    <scope>IDENTIFICATION</scope>
</reference>
<keyword evidence="1" id="KW-0645">Protease</keyword>
<dbReference type="InterPro" id="IPR043504">
    <property type="entry name" value="Peptidase_S1_PA_chymotrypsin"/>
</dbReference>
<keyword evidence="7" id="KW-1185">Reference proteome</keyword>
<dbReference type="PANTHER" id="PTHR24252">
    <property type="entry name" value="ACROSIN-RELATED"/>
    <property type="match status" value="1"/>
</dbReference>
<keyword evidence="2" id="KW-0378">Hydrolase</keyword>
<evidence type="ECO:0000259" key="5">
    <source>
        <dbReference type="PROSITE" id="PS50240"/>
    </source>
</evidence>
<protein>
    <recommendedName>
        <fullName evidence="5">Peptidase S1 domain-containing protein</fullName>
    </recommendedName>
</protein>
<dbReference type="GO" id="GO:0006508">
    <property type="term" value="P:proteolysis"/>
    <property type="evidence" value="ECO:0007669"/>
    <property type="project" value="UniProtKB-KW"/>
</dbReference>
<evidence type="ECO:0000313" key="7">
    <source>
        <dbReference type="Proteomes" id="UP000694392"/>
    </source>
</evidence>
<reference evidence="6" key="2">
    <citation type="submission" date="2025-09" db="UniProtKB">
        <authorList>
            <consortium name="Ensembl"/>
        </authorList>
    </citation>
    <scope>IDENTIFICATION</scope>
</reference>
<evidence type="ECO:0000256" key="1">
    <source>
        <dbReference type="ARBA" id="ARBA00022670"/>
    </source>
</evidence>
<dbReference type="PROSITE" id="PS00134">
    <property type="entry name" value="TRYPSIN_HIS"/>
    <property type="match status" value="1"/>
</dbReference>
<dbReference type="FunFam" id="2.40.10.10:FF:000060">
    <property type="entry name" value="Acrosin"/>
    <property type="match status" value="1"/>
</dbReference>
<keyword evidence="4" id="KW-1015">Disulfide bond</keyword>
<dbReference type="SUPFAM" id="SSF50494">
    <property type="entry name" value="Trypsin-like serine proteases"/>
    <property type="match status" value="1"/>
</dbReference>
<name>A0A8D0HJQ0_SPHPU</name>
<dbReference type="GeneTree" id="ENSGT00940000165418"/>
<accession>A0A8D0HJQ0</accession>